<comment type="caution">
    <text evidence="1">The sequence shown here is derived from an EMBL/GenBank/DDBJ whole genome shotgun (WGS) entry which is preliminary data.</text>
</comment>
<reference evidence="1" key="1">
    <citation type="submission" date="2016-08" db="EMBL/GenBank/DDBJ databases">
        <authorList>
            <person name="Ngugi D.K."/>
            <person name="Miyake S."/>
            <person name="Stingl U."/>
        </authorList>
    </citation>
    <scope>NUCLEOTIDE SEQUENCE</scope>
    <source>
        <strain evidence="1">SCG-B11WGA-EpuloA1</strain>
    </source>
</reference>
<evidence type="ECO:0000313" key="1">
    <source>
        <dbReference type="EMBL" id="ONI41962.1"/>
    </source>
</evidence>
<dbReference type="EMBL" id="LJDB01000023">
    <property type="protein sequence ID" value="ONI41962.1"/>
    <property type="molecule type" value="Genomic_DNA"/>
</dbReference>
<proteinExistence type="predicted"/>
<accession>A0ACC8XFP7</accession>
<sequence length="343" mass="39689">MEKFKAVLTPNPVLPNHVVKFDHTKCIACYQCVSSCRCNVIVENPTKGQPPILVYPEECWHCAVCTENCPTGAIEFEHPINQKITWKRKDTGEMFRIGMDNPPEPYTVRACGDRQVQLYPSEFLNVKVAEVEKVSRFVVRVKFESMAVDIPKYLPGHFCNVKIKEDVYRGYSISNPHDGKTVELFIDTFEEGIGVRFLENLKEAEIVEMQMPFGRFIYTAKDTPLLLFASGTGISPLKAMIDLELGTIKSGRVTHLFFQVWEEQDRFLKQYFDHLTSKYSNFTYTFAYESKQTFSETIKQSGYITEHTDAYICGAKKVIEEVERVLLDNNVFWRNIYYESFMQ</sequence>
<keyword evidence="2" id="KW-1185">Reference proteome</keyword>
<dbReference type="Proteomes" id="UP000188605">
    <property type="component" value="Unassembled WGS sequence"/>
</dbReference>
<evidence type="ECO:0000313" key="2">
    <source>
        <dbReference type="Proteomes" id="UP000188605"/>
    </source>
</evidence>
<gene>
    <name evidence="1" type="ORF">AN396_02505</name>
</gene>
<name>A0ACC8XFP7_9FIRM</name>
<organism evidence="1 2">
    <name type="scientific">Candidatus Epulonipiscium fishelsonii</name>
    <dbReference type="NCBI Taxonomy" id="77094"/>
    <lineage>
        <taxon>Bacteria</taxon>
        <taxon>Bacillati</taxon>
        <taxon>Bacillota</taxon>
        <taxon>Clostridia</taxon>
        <taxon>Lachnospirales</taxon>
        <taxon>Lachnospiraceae</taxon>
        <taxon>Candidatus Epulonipiscium</taxon>
    </lineage>
</organism>
<protein>
    <submittedName>
        <fullName evidence="1">Uncharacterized protein</fullName>
    </submittedName>
</protein>